<keyword evidence="4" id="KW-1185">Reference proteome</keyword>
<feature type="domain" description="Peptidase S9 prolyl oligopeptidase catalytic" evidence="2">
    <location>
        <begin position="179"/>
        <end position="359"/>
    </location>
</feature>
<proteinExistence type="predicted"/>
<dbReference type="SUPFAM" id="SSF53474">
    <property type="entry name" value="alpha/beta-Hydrolases"/>
    <property type="match status" value="1"/>
</dbReference>
<evidence type="ECO:0000256" key="1">
    <source>
        <dbReference type="SAM" id="SignalP"/>
    </source>
</evidence>
<reference evidence="3 4" key="1">
    <citation type="submission" date="2019-02" db="EMBL/GenBank/DDBJ databases">
        <title>Deep-cultivation of Planctomycetes and their phenomic and genomic characterization uncovers novel biology.</title>
        <authorList>
            <person name="Wiegand S."/>
            <person name="Jogler M."/>
            <person name="Boedeker C."/>
            <person name="Pinto D."/>
            <person name="Vollmers J."/>
            <person name="Rivas-Marin E."/>
            <person name="Kohn T."/>
            <person name="Peeters S.H."/>
            <person name="Heuer A."/>
            <person name="Rast P."/>
            <person name="Oberbeckmann S."/>
            <person name="Bunk B."/>
            <person name="Jeske O."/>
            <person name="Meyerdierks A."/>
            <person name="Storesund J.E."/>
            <person name="Kallscheuer N."/>
            <person name="Luecker S."/>
            <person name="Lage O.M."/>
            <person name="Pohl T."/>
            <person name="Merkel B.J."/>
            <person name="Hornburger P."/>
            <person name="Mueller R.-W."/>
            <person name="Bruemmer F."/>
            <person name="Labrenz M."/>
            <person name="Spormann A.M."/>
            <person name="Op den Camp H."/>
            <person name="Overmann J."/>
            <person name="Amann R."/>
            <person name="Jetten M.S.M."/>
            <person name="Mascher T."/>
            <person name="Medema M.H."/>
            <person name="Devos D.P."/>
            <person name="Kaster A.-K."/>
            <person name="Ovreas L."/>
            <person name="Rohde M."/>
            <person name="Galperin M.Y."/>
            <person name="Jogler C."/>
        </authorList>
    </citation>
    <scope>NUCLEOTIDE SEQUENCE [LARGE SCALE GENOMIC DNA]</scope>
    <source>
        <strain evidence="3 4">Pla163</strain>
    </source>
</reference>
<dbReference type="PANTHER" id="PTHR43265">
    <property type="entry name" value="ESTERASE ESTD"/>
    <property type="match status" value="1"/>
</dbReference>
<dbReference type="AlphaFoldDB" id="A0A518CYA3"/>
<dbReference type="InterPro" id="IPR029058">
    <property type="entry name" value="AB_hydrolase_fold"/>
</dbReference>
<evidence type="ECO:0000259" key="2">
    <source>
        <dbReference type="Pfam" id="PF00326"/>
    </source>
</evidence>
<dbReference type="PROSITE" id="PS51257">
    <property type="entry name" value="PROKAR_LIPOPROTEIN"/>
    <property type="match status" value="1"/>
</dbReference>
<evidence type="ECO:0000313" key="4">
    <source>
        <dbReference type="Proteomes" id="UP000319342"/>
    </source>
</evidence>
<dbReference type="OrthoDB" id="1118238at2"/>
<protein>
    <submittedName>
        <fullName evidence="3">Prolyl oligopeptidase family protein</fullName>
    </submittedName>
</protein>
<dbReference type="EMBL" id="CP036290">
    <property type="protein sequence ID" value="QDU84204.1"/>
    <property type="molecule type" value="Genomic_DNA"/>
</dbReference>
<accession>A0A518CYA3</accession>
<dbReference type="RefSeq" id="WP_145185332.1">
    <property type="nucleotide sequence ID" value="NZ_CP036290.1"/>
</dbReference>
<name>A0A518CYA3_9BACT</name>
<sequence precursor="true">MPSCPPRALARLAVVLPLFVPALLASCAGPSAAEREAEPGDSAWRPLVPIEEVRFEHHTGLDLEPIEIDGLPAWARAFGIERPDGSRAVIYVSGDADGAFTTRKPLLLWFQGSGAQSVFKRYPQGLSGGLFAYLGAEHSDRFHVVVIEKRGVEFLGGTEHSGNAEGASREFHEHSTWEGRVGDGCLVLDALLEHPMVDRSCVLALGHSEGGDIAAGLAAVRDEVTHVAVLAGAGGCQWAELVMLLRHDLRAEGLTETEVEEEVQKLFDDYRAIMAKPDSVDDLFYGHAYRRWSSYGRRTPAESLVDAQAAIYLAQGTTDRAVPIESFDHVVVELLRRGRTDVTVRRYPDADHGFATPDDVEQNGILEALDAAVGWCE</sequence>
<dbReference type="GO" id="GO:0008236">
    <property type="term" value="F:serine-type peptidase activity"/>
    <property type="evidence" value="ECO:0007669"/>
    <property type="project" value="InterPro"/>
</dbReference>
<dbReference type="Pfam" id="PF00326">
    <property type="entry name" value="Peptidase_S9"/>
    <property type="match status" value="1"/>
</dbReference>
<dbReference type="GO" id="GO:0052689">
    <property type="term" value="F:carboxylic ester hydrolase activity"/>
    <property type="evidence" value="ECO:0007669"/>
    <property type="project" value="TreeGrafter"/>
</dbReference>
<organism evidence="3 4">
    <name type="scientific">Rohdeia mirabilis</name>
    <dbReference type="NCBI Taxonomy" id="2528008"/>
    <lineage>
        <taxon>Bacteria</taxon>
        <taxon>Pseudomonadati</taxon>
        <taxon>Planctomycetota</taxon>
        <taxon>Planctomycetia</taxon>
        <taxon>Planctomycetia incertae sedis</taxon>
        <taxon>Rohdeia</taxon>
    </lineage>
</organism>
<feature type="chain" id="PRO_5022014448" evidence="1">
    <location>
        <begin position="34"/>
        <end position="377"/>
    </location>
</feature>
<dbReference type="InterPro" id="IPR053145">
    <property type="entry name" value="AB_hydrolase_Est10"/>
</dbReference>
<dbReference type="InterPro" id="IPR001375">
    <property type="entry name" value="Peptidase_S9_cat"/>
</dbReference>
<gene>
    <name evidence="3" type="ORF">Pla163_13090</name>
</gene>
<dbReference type="PANTHER" id="PTHR43265:SF1">
    <property type="entry name" value="ESTERASE ESTD"/>
    <property type="match status" value="1"/>
</dbReference>
<evidence type="ECO:0000313" key="3">
    <source>
        <dbReference type="EMBL" id="QDU84204.1"/>
    </source>
</evidence>
<feature type="signal peptide" evidence="1">
    <location>
        <begin position="1"/>
        <end position="33"/>
    </location>
</feature>
<keyword evidence="1" id="KW-0732">Signal</keyword>
<dbReference type="GO" id="GO:0006508">
    <property type="term" value="P:proteolysis"/>
    <property type="evidence" value="ECO:0007669"/>
    <property type="project" value="InterPro"/>
</dbReference>
<dbReference type="Gene3D" id="3.40.50.1820">
    <property type="entry name" value="alpha/beta hydrolase"/>
    <property type="match status" value="1"/>
</dbReference>
<dbReference type="Proteomes" id="UP000319342">
    <property type="component" value="Chromosome"/>
</dbReference>